<dbReference type="AlphaFoldDB" id="A0A8A4TIW1"/>
<dbReference type="KEGG" id="scor:J3U87_24420"/>
<dbReference type="EMBL" id="CP071793">
    <property type="protein sequence ID" value="QTD48738.1"/>
    <property type="molecule type" value="Genomic_DNA"/>
</dbReference>
<protein>
    <submittedName>
        <fullName evidence="2">Uncharacterized protein</fullName>
    </submittedName>
</protein>
<evidence type="ECO:0000256" key="1">
    <source>
        <dbReference type="SAM" id="MobiDB-lite"/>
    </source>
</evidence>
<feature type="region of interest" description="Disordered" evidence="1">
    <location>
        <begin position="54"/>
        <end position="83"/>
    </location>
</feature>
<gene>
    <name evidence="2" type="ORF">J3U87_24420</name>
</gene>
<feature type="compositionally biased region" description="Polar residues" evidence="1">
    <location>
        <begin position="54"/>
        <end position="71"/>
    </location>
</feature>
<proteinExistence type="predicted"/>
<accession>A0A8A4TIW1</accession>
<dbReference type="RefSeq" id="WP_237378389.1">
    <property type="nucleotide sequence ID" value="NZ_CP071793.1"/>
</dbReference>
<name>A0A8A4TIW1_SULCO</name>
<evidence type="ECO:0000313" key="3">
    <source>
        <dbReference type="Proteomes" id="UP000663929"/>
    </source>
</evidence>
<evidence type="ECO:0000313" key="2">
    <source>
        <dbReference type="EMBL" id="QTD48738.1"/>
    </source>
</evidence>
<keyword evidence="3" id="KW-1185">Reference proteome</keyword>
<feature type="region of interest" description="Disordered" evidence="1">
    <location>
        <begin position="1"/>
        <end position="21"/>
    </location>
</feature>
<dbReference type="Proteomes" id="UP000663929">
    <property type="component" value="Chromosome"/>
</dbReference>
<sequence length="100" mass="10873">MCDQRSHLPGTTTISGSREQHAGSLRVVSFSGSKGYARGCAALMKPSGAFNQSWVLPSSNLDQEGRNNGNQEKQDHDVSPNADPFLVSNFPEFLLNFSDE</sequence>
<organism evidence="2 3">
    <name type="scientific">Sulfidibacter corallicola</name>
    <dbReference type="NCBI Taxonomy" id="2818388"/>
    <lineage>
        <taxon>Bacteria</taxon>
        <taxon>Pseudomonadati</taxon>
        <taxon>Acidobacteriota</taxon>
        <taxon>Holophagae</taxon>
        <taxon>Acanthopleuribacterales</taxon>
        <taxon>Acanthopleuribacteraceae</taxon>
        <taxon>Sulfidibacter</taxon>
    </lineage>
</organism>
<reference evidence="2" key="1">
    <citation type="submission" date="2021-03" db="EMBL/GenBank/DDBJ databases">
        <title>Acanthopleuribacteraceae sp. M133.</title>
        <authorList>
            <person name="Wang G."/>
        </authorList>
    </citation>
    <scope>NUCLEOTIDE SEQUENCE</scope>
    <source>
        <strain evidence="2">M133</strain>
    </source>
</reference>